<dbReference type="InterPro" id="IPR001107">
    <property type="entry name" value="Band_7"/>
</dbReference>
<evidence type="ECO:0000313" key="6">
    <source>
        <dbReference type="WBParaSite" id="SSLN_0001681301-mRNA-1"/>
    </source>
</evidence>
<dbReference type="InterPro" id="IPR001972">
    <property type="entry name" value="Stomatin_HflK_fam"/>
</dbReference>
<organism evidence="6">
    <name type="scientific">Schistocephalus solidus</name>
    <name type="common">Tapeworm</name>
    <dbReference type="NCBI Taxonomy" id="70667"/>
    <lineage>
        <taxon>Eukaryota</taxon>
        <taxon>Metazoa</taxon>
        <taxon>Spiralia</taxon>
        <taxon>Lophotrochozoa</taxon>
        <taxon>Platyhelminthes</taxon>
        <taxon>Cestoda</taxon>
        <taxon>Eucestoda</taxon>
        <taxon>Diphyllobothriidea</taxon>
        <taxon>Diphyllobothriidae</taxon>
        <taxon>Schistocephalus</taxon>
    </lineage>
</organism>
<reference evidence="6" key="1">
    <citation type="submission" date="2016-06" db="UniProtKB">
        <authorList>
            <consortium name="WormBaseParasite"/>
        </authorList>
    </citation>
    <scope>IDENTIFICATION</scope>
</reference>
<dbReference type="InterPro" id="IPR036013">
    <property type="entry name" value="Band_7/SPFH_dom_sf"/>
</dbReference>
<dbReference type="Proteomes" id="UP000275846">
    <property type="component" value="Unassembled WGS sequence"/>
</dbReference>
<dbReference type="Gene3D" id="6.10.250.2090">
    <property type="match status" value="1"/>
</dbReference>
<dbReference type="STRING" id="70667.A0A183TIA3"/>
<dbReference type="PANTHER" id="PTHR10264:SF19">
    <property type="entry name" value="AT06885P-RELATED"/>
    <property type="match status" value="1"/>
</dbReference>
<dbReference type="AlphaFoldDB" id="A0A183TIA3"/>
<dbReference type="Pfam" id="PF01145">
    <property type="entry name" value="Band_7"/>
    <property type="match status" value="1"/>
</dbReference>
<protein>
    <submittedName>
        <fullName evidence="6">PHB domain-containing protein</fullName>
    </submittedName>
</protein>
<dbReference type="PRINTS" id="PR00721">
    <property type="entry name" value="STOMATIN"/>
</dbReference>
<dbReference type="WBParaSite" id="SSLN_0001681301-mRNA-1">
    <property type="protein sequence ID" value="SSLN_0001681301-mRNA-1"/>
    <property type="gene ID" value="SSLN_0001681301"/>
</dbReference>
<evidence type="ECO:0000256" key="1">
    <source>
        <dbReference type="ARBA" id="ARBA00008164"/>
    </source>
</evidence>
<gene>
    <name evidence="4" type="ORF">SSLN_LOCUS16199</name>
</gene>
<sequence length="158" mass="17620">MAECLDSVTEAWGVKVERVEIKDVRLPIQLQRAMAAEAEAAREATAKVIAAEGEMRASKALKFAALEISQHPIAVQLRYLQTLNNISSGKDSTIVFPVPIEMLKFFKQDSAELDLRLNTTQSEQEEVESPRRSTASISKHHDWECVLNHSSSQSAERV</sequence>
<feature type="domain" description="Band 7" evidence="3">
    <location>
        <begin position="5"/>
        <end position="54"/>
    </location>
</feature>
<dbReference type="InterPro" id="IPR043202">
    <property type="entry name" value="Band-7_stomatin-like"/>
</dbReference>
<evidence type="ECO:0000259" key="3">
    <source>
        <dbReference type="Pfam" id="PF01145"/>
    </source>
</evidence>
<reference evidence="4 5" key="2">
    <citation type="submission" date="2018-11" db="EMBL/GenBank/DDBJ databases">
        <authorList>
            <consortium name="Pathogen Informatics"/>
        </authorList>
    </citation>
    <scope>NUCLEOTIDE SEQUENCE [LARGE SCALE GENOMIC DNA]</scope>
    <source>
        <strain evidence="4 5">NST_G2</strain>
    </source>
</reference>
<dbReference type="PANTHER" id="PTHR10264">
    <property type="entry name" value="BAND 7 PROTEIN-RELATED"/>
    <property type="match status" value="1"/>
</dbReference>
<keyword evidence="5" id="KW-1185">Reference proteome</keyword>
<feature type="region of interest" description="Disordered" evidence="2">
    <location>
        <begin position="119"/>
        <end position="138"/>
    </location>
</feature>
<dbReference type="GO" id="GO:0005886">
    <property type="term" value="C:plasma membrane"/>
    <property type="evidence" value="ECO:0007669"/>
    <property type="project" value="InterPro"/>
</dbReference>
<evidence type="ECO:0000313" key="4">
    <source>
        <dbReference type="EMBL" id="VDM02585.1"/>
    </source>
</evidence>
<proteinExistence type="inferred from homology"/>
<dbReference type="OrthoDB" id="2105077at2759"/>
<dbReference type="EMBL" id="UYSU01040788">
    <property type="protein sequence ID" value="VDM02585.1"/>
    <property type="molecule type" value="Genomic_DNA"/>
</dbReference>
<comment type="similarity">
    <text evidence="1">Belongs to the band 7/mec-2 family.</text>
</comment>
<dbReference type="SUPFAM" id="SSF117892">
    <property type="entry name" value="Band 7/SPFH domain"/>
    <property type="match status" value="1"/>
</dbReference>
<accession>A0A183TIA3</accession>
<evidence type="ECO:0000256" key="2">
    <source>
        <dbReference type="SAM" id="MobiDB-lite"/>
    </source>
</evidence>
<evidence type="ECO:0000313" key="5">
    <source>
        <dbReference type="Proteomes" id="UP000275846"/>
    </source>
</evidence>
<name>A0A183TIA3_SCHSO</name>